<sequence length="129" mass="14473">MTPTFFVSLVLNSLVILIANALFPAQVVLGNANSNLWWAVFHSMVMLTLIGTLAVPLFEWKQKMLGRALTTKEWMIGYLAINFVGVWVITRFSEQFGLGISGWWVGLLLAVAFGFVQSKGMMKVFKKEK</sequence>
<keyword evidence="1" id="KW-1133">Transmembrane helix</keyword>
<keyword evidence="1" id="KW-0472">Membrane</keyword>
<accession>A0A0G1KSY0</accession>
<dbReference type="EMBL" id="LCJW01000007">
    <property type="protein sequence ID" value="KKT86600.1"/>
    <property type="molecule type" value="Genomic_DNA"/>
</dbReference>
<gene>
    <name evidence="2" type="ORF">UW84_C0007G0009</name>
</gene>
<dbReference type="Proteomes" id="UP000034797">
    <property type="component" value="Unassembled WGS sequence"/>
</dbReference>
<evidence type="ECO:0000313" key="2">
    <source>
        <dbReference type="EMBL" id="KKT86600.1"/>
    </source>
</evidence>
<evidence type="ECO:0000256" key="1">
    <source>
        <dbReference type="SAM" id="Phobius"/>
    </source>
</evidence>
<organism evidence="2 3">
    <name type="scientific">Candidatus Collierbacteria bacterium GW2011_GWA2_44_99</name>
    <dbReference type="NCBI Taxonomy" id="1618380"/>
    <lineage>
        <taxon>Bacteria</taxon>
        <taxon>Candidatus Collieribacteriota</taxon>
    </lineage>
</organism>
<evidence type="ECO:0000313" key="3">
    <source>
        <dbReference type="Proteomes" id="UP000034797"/>
    </source>
</evidence>
<feature type="transmembrane region" description="Helical" evidence="1">
    <location>
        <begin position="37"/>
        <end position="60"/>
    </location>
</feature>
<comment type="caution">
    <text evidence="2">The sequence shown here is derived from an EMBL/GenBank/DDBJ whole genome shotgun (WGS) entry which is preliminary data.</text>
</comment>
<reference evidence="2 3" key="1">
    <citation type="journal article" date="2015" name="Nature">
        <title>rRNA introns, odd ribosomes, and small enigmatic genomes across a large radiation of phyla.</title>
        <authorList>
            <person name="Brown C.T."/>
            <person name="Hug L.A."/>
            <person name="Thomas B.C."/>
            <person name="Sharon I."/>
            <person name="Castelle C.J."/>
            <person name="Singh A."/>
            <person name="Wilkins M.J."/>
            <person name="Williams K.H."/>
            <person name="Banfield J.F."/>
        </authorList>
    </citation>
    <scope>NUCLEOTIDE SEQUENCE [LARGE SCALE GENOMIC DNA]</scope>
</reference>
<name>A0A0G1KSY0_9BACT</name>
<dbReference type="AlphaFoldDB" id="A0A0G1KSY0"/>
<feature type="transmembrane region" description="Helical" evidence="1">
    <location>
        <begin position="72"/>
        <end position="90"/>
    </location>
</feature>
<protein>
    <submittedName>
        <fullName evidence="2">Uncharacterized protein</fullName>
    </submittedName>
</protein>
<keyword evidence="1" id="KW-0812">Transmembrane</keyword>
<feature type="transmembrane region" description="Helical" evidence="1">
    <location>
        <begin position="96"/>
        <end position="116"/>
    </location>
</feature>
<proteinExistence type="predicted"/>